<keyword evidence="2" id="KW-1133">Transmembrane helix</keyword>
<dbReference type="OrthoDB" id="9757939at2"/>
<keyword evidence="2" id="KW-0472">Membrane</keyword>
<evidence type="ECO:0000313" key="5">
    <source>
        <dbReference type="Proteomes" id="UP000218598"/>
    </source>
</evidence>
<accession>A0A2A3YEN6</accession>
<comment type="caution">
    <text evidence="4">The sequence shown here is derived from an EMBL/GenBank/DDBJ whole genome shotgun (WGS) entry which is preliminary data.</text>
</comment>
<proteinExistence type="predicted"/>
<dbReference type="Proteomes" id="UP000218598">
    <property type="component" value="Unassembled WGS sequence"/>
</dbReference>
<evidence type="ECO:0000313" key="4">
    <source>
        <dbReference type="EMBL" id="PCC37754.1"/>
    </source>
</evidence>
<evidence type="ECO:0000256" key="2">
    <source>
        <dbReference type="SAM" id="Phobius"/>
    </source>
</evidence>
<reference evidence="4 5" key="1">
    <citation type="journal article" date="2017" name="Elife">
        <title>Extensive horizontal gene transfer in cheese-associated bacteria.</title>
        <authorList>
            <person name="Bonham K.S."/>
            <person name="Wolfe B.E."/>
            <person name="Dutton R.J."/>
        </authorList>
    </citation>
    <scope>NUCLEOTIDE SEQUENCE [LARGE SCALE GENOMIC DNA]</scope>
    <source>
        <strain evidence="4 5">341_9</strain>
    </source>
</reference>
<dbReference type="EMBL" id="NRGR01000040">
    <property type="protein sequence ID" value="PCC37754.1"/>
    <property type="molecule type" value="Genomic_DNA"/>
</dbReference>
<protein>
    <recommendedName>
        <fullName evidence="3">Non-reducing end beta-L-arabinofuranosidase-like GH127 C-terminal domain-containing protein</fullName>
    </recommendedName>
</protein>
<feature type="compositionally biased region" description="Low complexity" evidence="1">
    <location>
        <begin position="97"/>
        <end position="106"/>
    </location>
</feature>
<organism evidence="4 5">
    <name type="scientific">Brachybacterium alimentarium</name>
    <dbReference type="NCBI Taxonomy" id="47845"/>
    <lineage>
        <taxon>Bacteria</taxon>
        <taxon>Bacillati</taxon>
        <taxon>Actinomycetota</taxon>
        <taxon>Actinomycetes</taxon>
        <taxon>Micrococcales</taxon>
        <taxon>Dermabacteraceae</taxon>
        <taxon>Brachybacterium</taxon>
    </lineage>
</organism>
<keyword evidence="2" id="KW-0812">Transmembrane</keyword>
<feature type="transmembrane region" description="Helical" evidence="2">
    <location>
        <begin position="12"/>
        <end position="33"/>
    </location>
</feature>
<dbReference type="Pfam" id="PF20737">
    <property type="entry name" value="Glyco_hydro127C"/>
    <property type="match status" value="1"/>
</dbReference>
<gene>
    <name evidence="4" type="ORF">CIK66_17535</name>
</gene>
<feature type="domain" description="Non-reducing end beta-L-arabinofuranosidase-like GH127 C-terminal" evidence="3">
    <location>
        <begin position="64"/>
        <end position="90"/>
    </location>
</feature>
<dbReference type="AlphaFoldDB" id="A0A2A3YEN6"/>
<keyword evidence="5" id="KW-1185">Reference proteome</keyword>
<dbReference type="InterPro" id="IPR049049">
    <property type="entry name" value="Beta-AFase-like_GH127_C"/>
</dbReference>
<dbReference type="RefSeq" id="WP_096166453.1">
    <property type="nucleotide sequence ID" value="NZ_JBQQIH010000043.1"/>
</dbReference>
<evidence type="ECO:0000256" key="1">
    <source>
        <dbReference type="SAM" id="MobiDB-lite"/>
    </source>
</evidence>
<sequence>MWSVSPLLSVRPFRFVGAISYSLYLAHWPLLVIPQVAVGEERRARCPCRARSTLHGPAEAASTQVPATWTAIPYDAWGNRSVAPMRVWLPLKADCCSPSTSPSRPTAAPPAPPQGQLLQM</sequence>
<feature type="region of interest" description="Disordered" evidence="1">
    <location>
        <begin position="95"/>
        <end position="120"/>
    </location>
</feature>
<evidence type="ECO:0000259" key="3">
    <source>
        <dbReference type="Pfam" id="PF20737"/>
    </source>
</evidence>
<name>A0A2A3YEN6_9MICO</name>